<dbReference type="FunFam" id="1.10.132.20:FF:000001">
    <property type="entry name" value="Ribosome-recycling factor"/>
    <property type="match status" value="1"/>
</dbReference>
<dbReference type="HAMAP" id="MF_00040">
    <property type="entry name" value="RRF"/>
    <property type="match status" value="1"/>
</dbReference>
<dbReference type="PANTHER" id="PTHR20982:SF3">
    <property type="entry name" value="MITOCHONDRIAL RIBOSOME RECYCLING FACTOR PSEUDO 1"/>
    <property type="match status" value="1"/>
</dbReference>
<dbReference type="InterPro" id="IPR023584">
    <property type="entry name" value="Ribosome_recyc_fac_dom"/>
</dbReference>
<comment type="similarity">
    <text evidence="2 6">Belongs to the RRF family.</text>
</comment>
<evidence type="ECO:0000256" key="4">
    <source>
        <dbReference type="ARBA" id="ARBA00022917"/>
    </source>
</evidence>
<accession>A0A077P0V3</accession>
<dbReference type="GO" id="GO:0043023">
    <property type="term" value="F:ribosomal large subunit binding"/>
    <property type="evidence" value="ECO:0007669"/>
    <property type="project" value="TreeGrafter"/>
</dbReference>
<gene>
    <name evidence="6 8" type="primary">frr</name>
    <name evidence="8" type="ORF">XBFM1_810030</name>
</gene>
<dbReference type="EMBL" id="CBSV010000256">
    <property type="protein sequence ID" value="CDH03516.1"/>
    <property type="molecule type" value="Genomic_DNA"/>
</dbReference>
<dbReference type="PANTHER" id="PTHR20982">
    <property type="entry name" value="RIBOSOME RECYCLING FACTOR"/>
    <property type="match status" value="1"/>
</dbReference>
<dbReference type="Proteomes" id="UP000028487">
    <property type="component" value="Unassembled WGS sequence"/>
</dbReference>
<dbReference type="Gene3D" id="1.10.132.20">
    <property type="entry name" value="Ribosome-recycling factor"/>
    <property type="match status" value="1"/>
</dbReference>
<dbReference type="Gene3D" id="3.30.1360.40">
    <property type="match status" value="1"/>
</dbReference>
<sequence length="205" mass="23087">MISYFDIRGLQNNQFPRVCNVINEIKKDAQDRMEKSVEALKSQISKIRTGRASPSLLDGINVEYYGSATPLRQIASVVVEDARTLAITVFDRSMTPAIEKAIMASDLGLNPSSAGTIIRVPLPALTEERRKDLIKVVRGDAEQGRVSVRNIRRDANDKVKALLKDKEISEDEERRSQDEIQKLTDHFIKKIDEALASKETELMDF</sequence>
<dbReference type="HOGENOM" id="CLU_073981_2_1_6"/>
<organism evidence="8 9">
    <name type="scientific">Xenorhabdus bovienii str. feltiae Moldova</name>
    <dbReference type="NCBI Taxonomy" id="1398200"/>
    <lineage>
        <taxon>Bacteria</taxon>
        <taxon>Pseudomonadati</taxon>
        <taxon>Pseudomonadota</taxon>
        <taxon>Gammaproteobacteria</taxon>
        <taxon>Enterobacterales</taxon>
        <taxon>Morganellaceae</taxon>
        <taxon>Xenorhabdus</taxon>
    </lineage>
</organism>
<dbReference type="NCBIfam" id="TIGR00496">
    <property type="entry name" value="frr"/>
    <property type="match status" value="1"/>
</dbReference>
<evidence type="ECO:0000256" key="2">
    <source>
        <dbReference type="ARBA" id="ARBA00005912"/>
    </source>
</evidence>
<comment type="function">
    <text evidence="5 6">Responsible for the release of ribosomes from messenger RNA at the termination of protein biosynthesis. May increase the efficiency of translation by recycling ribosomes from one round of translation to another.</text>
</comment>
<dbReference type="GO" id="GO:0002184">
    <property type="term" value="P:cytoplasmic translational termination"/>
    <property type="evidence" value="ECO:0007669"/>
    <property type="project" value="TreeGrafter"/>
</dbReference>
<evidence type="ECO:0000256" key="6">
    <source>
        <dbReference type="HAMAP-Rule" id="MF_00040"/>
    </source>
</evidence>
<evidence type="ECO:0000259" key="7">
    <source>
        <dbReference type="Pfam" id="PF01765"/>
    </source>
</evidence>
<feature type="domain" description="Ribosome recycling factor" evidence="7">
    <location>
        <begin position="40"/>
        <end position="203"/>
    </location>
</feature>
<reference evidence="8" key="1">
    <citation type="submission" date="2013-07" db="EMBL/GenBank/DDBJ databases">
        <title>Sub-species coevolution in mutualistic symbiosis.</title>
        <authorList>
            <person name="Murfin K."/>
            <person name="Klassen J."/>
            <person name="Lee M."/>
            <person name="Forst S."/>
            <person name="Stock P."/>
            <person name="Goodrich-Blair H."/>
        </authorList>
    </citation>
    <scope>NUCLEOTIDE SEQUENCE [LARGE SCALE GENOMIC DNA]</scope>
    <source>
        <strain evidence="8">Feltiae Moldova</strain>
    </source>
</reference>
<comment type="subcellular location">
    <subcellularLocation>
        <location evidence="1 6">Cytoplasm</location>
    </subcellularLocation>
</comment>
<protein>
    <recommendedName>
        <fullName evidence="6">Ribosome-recycling factor</fullName>
        <shortName evidence="6">RRF</shortName>
    </recommendedName>
    <alternativeName>
        <fullName evidence="6">Ribosome-releasing factor</fullName>
    </alternativeName>
</protein>
<dbReference type="CDD" id="cd00520">
    <property type="entry name" value="RRF"/>
    <property type="match status" value="1"/>
</dbReference>
<dbReference type="InterPro" id="IPR036191">
    <property type="entry name" value="RRF_sf"/>
</dbReference>
<name>A0A077P0V3_XENBV</name>
<proteinExistence type="inferred from homology"/>
<dbReference type="GO" id="GO:0005829">
    <property type="term" value="C:cytosol"/>
    <property type="evidence" value="ECO:0007669"/>
    <property type="project" value="GOC"/>
</dbReference>
<evidence type="ECO:0000256" key="1">
    <source>
        <dbReference type="ARBA" id="ARBA00004496"/>
    </source>
</evidence>
<evidence type="ECO:0000313" key="8">
    <source>
        <dbReference type="EMBL" id="CDH03516.1"/>
    </source>
</evidence>
<dbReference type="InterPro" id="IPR002661">
    <property type="entry name" value="Ribosome_recyc_fac"/>
</dbReference>
<dbReference type="SUPFAM" id="SSF55194">
    <property type="entry name" value="Ribosome recycling factor, RRF"/>
    <property type="match status" value="1"/>
</dbReference>
<evidence type="ECO:0000256" key="5">
    <source>
        <dbReference type="ARBA" id="ARBA00025050"/>
    </source>
</evidence>
<keyword evidence="4 6" id="KW-0648">Protein biosynthesis</keyword>
<dbReference type="AlphaFoldDB" id="A0A077P0V3"/>
<keyword evidence="3 6" id="KW-0963">Cytoplasm</keyword>
<comment type="caution">
    <text evidence="8">The sequence shown here is derived from an EMBL/GenBank/DDBJ whole genome shotgun (WGS) entry which is preliminary data.</text>
</comment>
<evidence type="ECO:0000256" key="3">
    <source>
        <dbReference type="ARBA" id="ARBA00022490"/>
    </source>
</evidence>
<evidence type="ECO:0000313" key="9">
    <source>
        <dbReference type="Proteomes" id="UP000028487"/>
    </source>
</evidence>
<dbReference type="Pfam" id="PF01765">
    <property type="entry name" value="RRF"/>
    <property type="match status" value="1"/>
</dbReference>
<dbReference type="FunFam" id="3.30.1360.40:FF:000001">
    <property type="entry name" value="Ribosome-recycling factor"/>
    <property type="match status" value="1"/>
</dbReference>